<feature type="region of interest" description="Disordered" evidence="1">
    <location>
        <begin position="149"/>
        <end position="175"/>
    </location>
</feature>
<proteinExistence type="predicted"/>
<sequence>MATTETNKDECIELKNIKYKTMLLSGTAMPETKSSSDLSNLEKFLEDNKLNKQNEPWSKLDKTVKTKKLLQYTEEYAKKNNLTSEEESALYAFLRDSLDRKKLQRVKDVDYDKLTGEIKDIPALHFNKATNHFTLKNIDKRVSTLKSLPPKKGTKGTVKSAAITIENSDSDNDNC</sequence>
<evidence type="ECO:0000313" key="2">
    <source>
        <dbReference type="EMBL" id="QHU10902.1"/>
    </source>
</evidence>
<protein>
    <submittedName>
        <fullName evidence="2">Uncharacterized protein</fullName>
    </submittedName>
</protein>
<accession>A0A6C0JYP3</accession>
<evidence type="ECO:0000256" key="1">
    <source>
        <dbReference type="SAM" id="MobiDB-lite"/>
    </source>
</evidence>
<organism evidence="2">
    <name type="scientific">viral metagenome</name>
    <dbReference type="NCBI Taxonomy" id="1070528"/>
    <lineage>
        <taxon>unclassified sequences</taxon>
        <taxon>metagenomes</taxon>
        <taxon>organismal metagenomes</taxon>
    </lineage>
</organism>
<dbReference type="EMBL" id="MN740773">
    <property type="protein sequence ID" value="QHU10902.1"/>
    <property type="molecule type" value="Genomic_DNA"/>
</dbReference>
<dbReference type="AlphaFoldDB" id="A0A6C0JYP3"/>
<reference evidence="2" key="1">
    <citation type="journal article" date="2020" name="Nature">
        <title>Giant virus diversity and host interactions through global metagenomics.</title>
        <authorList>
            <person name="Schulz F."/>
            <person name="Roux S."/>
            <person name="Paez-Espino D."/>
            <person name="Jungbluth S."/>
            <person name="Walsh D.A."/>
            <person name="Denef V.J."/>
            <person name="McMahon K.D."/>
            <person name="Konstantinidis K.T."/>
            <person name="Eloe-Fadrosh E.A."/>
            <person name="Kyrpides N.C."/>
            <person name="Woyke T."/>
        </authorList>
    </citation>
    <scope>NUCLEOTIDE SEQUENCE</scope>
    <source>
        <strain evidence="2">GVMAG-S-1101165-83</strain>
    </source>
</reference>
<name>A0A6C0JYP3_9ZZZZ</name>